<protein>
    <submittedName>
        <fullName evidence="2">Uncharacterized protein</fullName>
    </submittedName>
</protein>
<reference evidence="2 3" key="1">
    <citation type="submission" date="2017-03" db="EMBL/GenBank/DDBJ databases">
        <title>An alternative strategy for trypanosome survival in the mammalian bloodstream revealed through genome and transcriptome analysis of the ubiquitous bovine parasite Trypanosoma (Megatrypanum) theileri.</title>
        <authorList>
            <person name="Kelly S."/>
            <person name="Ivens A."/>
            <person name="Mott A."/>
            <person name="O'Neill E."/>
            <person name="Emms D."/>
            <person name="Macleod O."/>
            <person name="Voorheis P."/>
            <person name="Matthews J."/>
            <person name="Matthews K."/>
            <person name="Carrington M."/>
        </authorList>
    </citation>
    <scope>NUCLEOTIDE SEQUENCE [LARGE SCALE GENOMIC DNA]</scope>
    <source>
        <strain evidence="2">Edinburgh</strain>
    </source>
</reference>
<dbReference type="RefSeq" id="XP_028883843.1">
    <property type="nucleotide sequence ID" value="XM_029025020.1"/>
</dbReference>
<evidence type="ECO:0000313" key="2">
    <source>
        <dbReference type="EMBL" id="ORC89777.1"/>
    </source>
</evidence>
<keyword evidence="3" id="KW-1185">Reference proteome</keyword>
<organism evidence="2 3">
    <name type="scientific">Trypanosoma theileri</name>
    <dbReference type="NCBI Taxonomy" id="67003"/>
    <lineage>
        <taxon>Eukaryota</taxon>
        <taxon>Discoba</taxon>
        <taxon>Euglenozoa</taxon>
        <taxon>Kinetoplastea</taxon>
        <taxon>Metakinetoplastina</taxon>
        <taxon>Trypanosomatida</taxon>
        <taxon>Trypanosomatidae</taxon>
        <taxon>Trypanosoma</taxon>
    </lineage>
</organism>
<dbReference type="Proteomes" id="UP000192257">
    <property type="component" value="Unassembled WGS sequence"/>
</dbReference>
<feature type="compositionally biased region" description="Basic and acidic residues" evidence="1">
    <location>
        <begin position="104"/>
        <end position="133"/>
    </location>
</feature>
<gene>
    <name evidence="2" type="ORF">TM35_000113110</name>
</gene>
<sequence>MTLPPDAVPLAGAKNVSVAVRGTTLHIFCDLTRDYGISGSGKSVVIASSGGNRPLGATNAFVGLNIFCKAAAARCLDAAGVAALREWTELGTAAQWRVHGPDSVCKEEETTTREDNGKNKNKEETDKDKDASKSEGWVLEMAVDFARAGDKVASSGKSVLLSSTGGNKAVAKTGIICGMNCYIPIGKELQLDRLNTIVGSPQLANGEVRDLGNGFQVEMISQTQAIVHCEYTQDDSAATKTMPSFTLNGEITIATMVKSSRKKRKGEEQTEVKKDNNGDTSFTAPSQKSKNLLVRCTRKNKDDNDDDTILVDFQFDPTQTQGHSASGKSITVATSGGWCEIGKGLSISFNAYKSAPPVATEEIVTSVAKVLDARSPEEIASLSLKTVITEVSEKLGIENGATGPIKEQVKHAVMDYMSKVGKSSNTVPAAVREAVVKILSTRTQEELATLSLKTVMAEVSQVVEGELADDSGELKEQVKTAVMDFLRKNVK</sequence>
<feature type="region of interest" description="Disordered" evidence="1">
    <location>
        <begin position="101"/>
        <end position="133"/>
    </location>
</feature>
<dbReference type="VEuPathDB" id="TriTrypDB:TM35_000113110"/>
<evidence type="ECO:0000313" key="3">
    <source>
        <dbReference type="Proteomes" id="UP000192257"/>
    </source>
</evidence>
<proteinExistence type="predicted"/>
<dbReference type="GeneID" id="39984800"/>
<comment type="caution">
    <text evidence="2">The sequence shown here is derived from an EMBL/GenBank/DDBJ whole genome shotgun (WGS) entry which is preliminary data.</text>
</comment>
<evidence type="ECO:0000256" key="1">
    <source>
        <dbReference type="SAM" id="MobiDB-lite"/>
    </source>
</evidence>
<name>A0A1X0NYM7_9TRYP</name>
<feature type="compositionally biased region" description="Basic and acidic residues" evidence="1">
    <location>
        <begin position="265"/>
        <end position="277"/>
    </location>
</feature>
<dbReference type="OrthoDB" id="277038at2759"/>
<dbReference type="EMBL" id="NBCO01000011">
    <property type="protein sequence ID" value="ORC89777.1"/>
    <property type="molecule type" value="Genomic_DNA"/>
</dbReference>
<accession>A0A1X0NYM7</accession>
<feature type="region of interest" description="Disordered" evidence="1">
    <location>
        <begin position="258"/>
        <end position="285"/>
    </location>
</feature>
<dbReference type="AlphaFoldDB" id="A0A1X0NYM7"/>